<dbReference type="Gene3D" id="3.40.630.30">
    <property type="match status" value="1"/>
</dbReference>
<name>A0A2T0SXH6_9PSEU</name>
<dbReference type="EMBL" id="PVTF01000009">
    <property type="protein sequence ID" value="PRY38124.1"/>
    <property type="molecule type" value="Genomic_DNA"/>
</dbReference>
<dbReference type="SUPFAM" id="SSF55729">
    <property type="entry name" value="Acyl-CoA N-acyltransferases (Nat)"/>
    <property type="match status" value="1"/>
</dbReference>
<evidence type="ECO:0000259" key="1">
    <source>
        <dbReference type="PROSITE" id="PS51186"/>
    </source>
</evidence>
<organism evidence="2 3">
    <name type="scientific">Umezawaea tangerina</name>
    <dbReference type="NCBI Taxonomy" id="84725"/>
    <lineage>
        <taxon>Bacteria</taxon>
        <taxon>Bacillati</taxon>
        <taxon>Actinomycetota</taxon>
        <taxon>Actinomycetes</taxon>
        <taxon>Pseudonocardiales</taxon>
        <taxon>Pseudonocardiaceae</taxon>
        <taxon>Umezawaea</taxon>
    </lineage>
</organism>
<dbReference type="InterPro" id="IPR000182">
    <property type="entry name" value="GNAT_dom"/>
</dbReference>
<evidence type="ECO:0000313" key="3">
    <source>
        <dbReference type="Proteomes" id="UP000239494"/>
    </source>
</evidence>
<sequence length="185" mass="20819">MRPVTLRSRDADATRAVLDEAVRVHGEVHAEPPFRGVPYYADDRFRDRLAVASRQPGFSLLAAEDGDETAGYLYGFALPGHTRWWSPLKDVLPAETTEETGARTVFIQEIMVRAPWRGRGIARTLHDEFLRSRGEERGLMCVEPGNEPARSAYLRWGWTPVATTAFTPAGPVFDCLLKPLRRVRV</sequence>
<gene>
    <name evidence="2" type="ORF">CLV43_109344</name>
</gene>
<comment type="caution">
    <text evidence="2">The sequence shown here is derived from an EMBL/GenBank/DDBJ whole genome shotgun (WGS) entry which is preliminary data.</text>
</comment>
<feature type="domain" description="N-acetyltransferase" evidence="1">
    <location>
        <begin position="4"/>
        <end position="181"/>
    </location>
</feature>
<evidence type="ECO:0000313" key="2">
    <source>
        <dbReference type="EMBL" id="PRY38124.1"/>
    </source>
</evidence>
<proteinExistence type="predicted"/>
<dbReference type="Pfam" id="PF00583">
    <property type="entry name" value="Acetyltransf_1"/>
    <property type="match status" value="1"/>
</dbReference>
<dbReference type="AlphaFoldDB" id="A0A2T0SXH6"/>
<dbReference type="PROSITE" id="PS51186">
    <property type="entry name" value="GNAT"/>
    <property type="match status" value="1"/>
</dbReference>
<accession>A0A2T0SXH6</accession>
<keyword evidence="3" id="KW-1185">Reference proteome</keyword>
<dbReference type="InterPro" id="IPR016181">
    <property type="entry name" value="Acyl_CoA_acyltransferase"/>
</dbReference>
<reference evidence="2 3" key="1">
    <citation type="submission" date="2018-03" db="EMBL/GenBank/DDBJ databases">
        <title>Genomic Encyclopedia of Archaeal and Bacterial Type Strains, Phase II (KMG-II): from individual species to whole genera.</title>
        <authorList>
            <person name="Goeker M."/>
        </authorList>
    </citation>
    <scope>NUCLEOTIDE SEQUENCE [LARGE SCALE GENOMIC DNA]</scope>
    <source>
        <strain evidence="2 3">DSM 44720</strain>
    </source>
</reference>
<keyword evidence="2" id="KW-0808">Transferase</keyword>
<dbReference type="GO" id="GO:0016747">
    <property type="term" value="F:acyltransferase activity, transferring groups other than amino-acyl groups"/>
    <property type="evidence" value="ECO:0007669"/>
    <property type="project" value="InterPro"/>
</dbReference>
<dbReference type="Proteomes" id="UP000239494">
    <property type="component" value="Unassembled WGS sequence"/>
</dbReference>
<protein>
    <submittedName>
        <fullName evidence="2">Acetyltransferase (GNAT) family protein</fullName>
    </submittedName>
</protein>
<dbReference type="RefSeq" id="WP_170156069.1">
    <property type="nucleotide sequence ID" value="NZ_PVTF01000009.1"/>
</dbReference>